<dbReference type="EMBL" id="JXLN01011582">
    <property type="protein sequence ID" value="KPM07464.1"/>
    <property type="molecule type" value="Genomic_DNA"/>
</dbReference>
<dbReference type="InterPro" id="IPR011598">
    <property type="entry name" value="bHLH_dom"/>
</dbReference>
<keyword evidence="3" id="KW-0805">Transcription regulation</keyword>
<dbReference type="GO" id="GO:0000977">
    <property type="term" value="F:RNA polymerase II transcription regulatory region sequence-specific DNA binding"/>
    <property type="evidence" value="ECO:0007669"/>
    <property type="project" value="TreeGrafter"/>
</dbReference>
<dbReference type="GO" id="GO:0046983">
    <property type="term" value="F:protein dimerization activity"/>
    <property type="evidence" value="ECO:0007669"/>
    <property type="project" value="InterPro"/>
</dbReference>
<sequence length="294" mass="33311">KSRKAARERRSQEAKIFDEIEEILPVSAKILDHLDKASLVRIAINYLKIRSVVNPLKVPETPNDSCGGLSEDLILNTLNGFIMVLSKDGGIIYLSENVERFLGLSQIDFIGQNLYEYSHPCDHDDIKSFLEPLTNAFNASKNSNSISAAAAVADRERSEKSKKNSQSDQIIGPFFLRMKCTLTNKGRNLNLKSANYKVIKCRGRMIDLESIDPVNAKSIGEHYRHYMIAIAELIQHPIMIDTPLKSDVFVSKHSPDMKFVSVDERLDLIESMFFFNFFFFNLKFGFAVAHNSIQ</sequence>
<dbReference type="Proteomes" id="UP000616769">
    <property type="component" value="Unassembled WGS sequence"/>
</dbReference>
<evidence type="ECO:0000256" key="3">
    <source>
        <dbReference type="ARBA" id="ARBA00023015"/>
    </source>
</evidence>
<dbReference type="InterPro" id="IPR001067">
    <property type="entry name" value="Nuc_translocat"/>
</dbReference>
<keyword evidence="4" id="KW-0238">DNA-binding</keyword>
<evidence type="ECO:0000256" key="6">
    <source>
        <dbReference type="ARBA" id="ARBA00023242"/>
    </source>
</evidence>
<comment type="caution">
    <text evidence="7">The sequence shown here is derived from an EMBL/GenBank/DDBJ whole genome shotgun (WGS) entry which is preliminary data.</text>
</comment>
<dbReference type="GO" id="GO:0005667">
    <property type="term" value="C:transcription regulator complex"/>
    <property type="evidence" value="ECO:0007669"/>
    <property type="project" value="InterPro"/>
</dbReference>
<proteinExistence type="predicted"/>
<dbReference type="GO" id="GO:0000981">
    <property type="term" value="F:DNA-binding transcription factor activity, RNA polymerase II-specific"/>
    <property type="evidence" value="ECO:0007669"/>
    <property type="project" value="TreeGrafter"/>
</dbReference>
<dbReference type="PANTHER" id="PTHR23043:SF17">
    <property type="entry name" value="PROTEIN SIMILAR"/>
    <property type="match status" value="1"/>
</dbReference>
<dbReference type="Pfam" id="PF00989">
    <property type="entry name" value="PAS"/>
    <property type="match status" value="1"/>
</dbReference>
<dbReference type="OrthoDB" id="6021714at2759"/>
<dbReference type="AlphaFoldDB" id="A0A132A931"/>
<dbReference type="Pfam" id="PF23171">
    <property type="entry name" value="bHLH_HIF1A"/>
    <property type="match status" value="1"/>
</dbReference>
<dbReference type="GO" id="GO:0071456">
    <property type="term" value="P:cellular response to hypoxia"/>
    <property type="evidence" value="ECO:0007669"/>
    <property type="project" value="TreeGrafter"/>
</dbReference>
<dbReference type="GO" id="GO:0045944">
    <property type="term" value="P:positive regulation of transcription by RNA polymerase II"/>
    <property type="evidence" value="ECO:0007669"/>
    <property type="project" value="UniProtKB-ARBA"/>
</dbReference>
<evidence type="ECO:0000256" key="5">
    <source>
        <dbReference type="ARBA" id="ARBA00023163"/>
    </source>
</evidence>
<gene>
    <name evidence="7" type="ORF">QR98_0059580</name>
</gene>
<evidence type="ECO:0000256" key="1">
    <source>
        <dbReference type="ARBA" id="ARBA00004123"/>
    </source>
</evidence>
<dbReference type="GO" id="GO:0005737">
    <property type="term" value="C:cytoplasm"/>
    <property type="evidence" value="ECO:0007669"/>
    <property type="project" value="InterPro"/>
</dbReference>
<accession>A0A132A931</accession>
<name>A0A132A931_SARSC</name>
<dbReference type="InterPro" id="IPR000014">
    <property type="entry name" value="PAS"/>
</dbReference>
<protein>
    <submittedName>
        <fullName evidence="7">Endothelial PAS domain-containing 1-like protein</fullName>
    </submittedName>
</protein>
<dbReference type="Gene3D" id="3.30.450.20">
    <property type="entry name" value="PAS domain"/>
    <property type="match status" value="1"/>
</dbReference>
<dbReference type="SUPFAM" id="SSF55785">
    <property type="entry name" value="PYP-like sensor domain (PAS domain)"/>
    <property type="match status" value="1"/>
</dbReference>
<feature type="non-terminal residue" evidence="7">
    <location>
        <position position="294"/>
    </location>
</feature>
<dbReference type="PROSITE" id="PS50112">
    <property type="entry name" value="PAS"/>
    <property type="match status" value="1"/>
</dbReference>
<comment type="subcellular location">
    <subcellularLocation>
        <location evidence="1">Nucleus</location>
    </subcellularLocation>
</comment>
<dbReference type="SMART" id="SM00091">
    <property type="entry name" value="PAS"/>
    <property type="match status" value="1"/>
</dbReference>
<dbReference type="GO" id="GO:0005634">
    <property type="term" value="C:nucleus"/>
    <property type="evidence" value="ECO:0007669"/>
    <property type="project" value="UniProtKB-SubCell"/>
</dbReference>
<evidence type="ECO:0000256" key="4">
    <source>
        <dbReference type="ARBA" id="ARBA00023125"/>
    </source>
</evidence>
<evidence type="ECO:0000313" key="8">
    <source>
        <dbReference type="Proteomes" id="UP000616769"/>
    </source>
</evidence>
<dbReference type="PRINTS" id="PR00785">
    <property type="entry name" value="NCTRNSLOCATR"/>
</dbReference>
<dbReference type="InterPro" id="IPR013767">
    <property type="entry name" value="PAS_fold"/>
</dbReference>
<evidence type="ECO:0000256" key="2">
    <source>
        <dbReference type="ARBA" id="ARBA00022737"/>
    </source>
</evidence>
<keyword evidence="2" id="KW-0677">Repeat</keyword>
<reference evidence="7 8" key="1">
    <citation type="journal article" date="2015" name="Parasit. Vectors">
        <title>Draft genome of the scabies mite.</title>
        <authorList>
            <person name="Rider S.D.Jr."/>
            <person name="Morgan M.S."/>
            <person name="Arlian L.G."/>
        </authorList>
    </citation>
    <scope>NUCLEOTIDE SEQUENCE [LARGE SCALE GENOMIC DNA]</scope>
    <source>
        <strain evidence="7">Arlian Lab</strain>
    </source>
</reference>
<dbReference type="CDD" id="cd00130">
    <property type="entry name" value="PAS"/>
    <property type="match status" value="1"/>
</dbReference>
<dbReference type="InterPro" id="IPR035965">
    <property type="entry name" value="PAS-like_dom_sf"/>
</dbReference>
<dbReference type="PANTHER" id="PTHR23043">
    <property type="entry name" value="HYPOXIA-INDUCIBLE FACTOR 1 ALPHA"/>
    <property type="match status" value="1"/>
</dbReference>
<keyword evidence="5" id="KW-0804">Transcription</keyword>
<dbReference type="VEuPathDB" id="VectorBase:SSCA002524"/>
<keyword evidence="6" id="KW-0539">Nucleus</keyword>
<evidence type="ECO:0000313" key="7">
    <source>
        <dbReference type="EMBL" id="KPM07464.1"/>
    </source>
</evidence>
<organism evidence="7 8">
    <name type="scientific">Sarcoptes scabiei</name>
    <name type="common">Itch mite</name>
    <name type="synonym">Acarus scabiei</name>
    <dbReference type="NCBI Taxonomy" id="52283"/>
    <lineage>
        <taxon>Eukaryota</taxon>
        <taxon>Metazoa</taxon>
        <taxon>Ecdysozoa</taxon>
        <taxon>Arthropoda</taxon>
        <taxon>Chelicerata</taxon>
        <taxon>Arachnida</taxon>
        <taxon>Acari</taxon>
        <taxon>Acariformes</taxon>
        <taxon>Sarcoptiformes</taxon>
        <taxon>Astigmata</taxon>
        <taxon>Psoroptidia</taxon>
        <taxon>Sarcoptoidea</taxon>
        <taxon>Sarcoptidae</taxon>
        <taxon>Sarcoptinae</taxon>
        <taxon>Sarcoptes</taxon>
    </lineage>
</organism>
<dbReference type="PROSITE" id="PS50888">
    <property type="entry name" value="BHLH"/>
    <property type="match status" value="1"/>
</dbReference>